<dbReference type="Proteomes" id="UP001500466">
    <property type="component" value="Unassembled WGS sequence"/>
</dbReference>
<dbReference type="InterPro" id="IPR011251">
    <property type="entry name" value="Luciferase-like_dom"/>
</dbReference>
<gene>
    <name evidence="3" type="ORF">GCM10023205_10230</name>
</gene>
<proteinExistence type="predicted"/>
<name>A0ABP9GRA9_9ACTN</name>
<feature type="domain" description="Luciferase-like" evidence="2">
    <location>
        <begin position="13"/>
        <end position="308"/>
    </location>
</feature>
<dbReference type="PANTHER" id="PTHR43244">
    <property type="match status" value="1"/>
</dbReference>
<organism evidence="3 4">
    <name type="scientific">Yinghuangia aomiensis</name>
    <dbReference type="NCBI Taxonomy" id="676205"/>
    <lineage>
        <taxon>Bacteria</taxon>
        <taxon>Bacillati</taxon>
        <taxon>Actinomycetota</taxon>
        <taxon>Actinomycetes</taxon>
        <taxon>Kitasatosporales</taxon>
        <taxon>Streptomycetaceae</taxon>
        <taxon>Yinghuangia</taxon>
    </lineage>
</organism>
<dbReference type="Gene3D" id="3.20.20.30">
    <property type="entry name" value="Luciferase-like domain"/>
    <property type="match status" value="1"/>
</dbReference>
<evidence type="ECO:0000313" key="3">
    <source>
        <dbReference type="EMBL" id="GAA4951342.1"/>
    </source>
</evidence>
<comment type="caution">
    <text evidence="3">The sequence shown here is derived from an EMBL/GenBank/DDBJ whole genome shotgun (WGS) entry which is preliminary data.</text>
</comment>
<protein>
    <submittedName>
        <fullName evidence="3">LLM class flavin-dependent oxidoreductase</fullName>
    </submittedName>
</protein>
<dbReference type="InterPro" id="IPR050564">
    <property type="entry name" value="F420-G6PD/mer"/>
</dbReference>
<reference evidence="4" key="1">
    <citation type="journal article" date="2019" name="Int. J. Syst. Evol. Microbiol.">
        <title>The Global Catalogue of Microorganisms (GCM) 10K type strain sequencing project: providing services to taxonomists for standard genome sequencing and annotation.</title>
        <authorList>
            <consortium name="The Broad Institute Genomics Platform"/>
            <consortium name="The Broad Institute Genome Sequencing Center for Infectious Disease"/>
            <person name="Wu L."/>
            <person name="Ma J."/>
        </authorList>
    </citation>
    <scope>NUCLEOTIDE SEQUENCE [LARGE SCALE GENOMIC DNA]</scope>
    <source>
        <strain evidence="4">JCM 17986</strain>
    </source>
</reference>
<dbReference type="PANTHER" id="PTHR43244:SF1">
    <property type="entry name" value="5,10-METHYLENETETRAHYDROMETHANOPTERIN REDUCTASE"/>
    <property type="match status" value="1"/>
</dbReference>
<accession>A0ABP9GRA9</accession>
<sequence length="346" mass="37373">MTRLRITYSPWGETLTELCAAAAAAEDAGADVLWAPELHRSGTIAAAAIAHATNHAHIGTSAALAFTRSPMTTALEALDLDELSGGRFLLGLGSGVRRLNEEWHGVPFDRPVRRMMETVAAIRQFTTQCTTGDPVELRGEVVGMRLHGYRRPFPVRRPRIPVYVASFGPEMTRCAGRVADGWISHELCSPAYLKDRLLPHLGEGLTQAGRGPGDVDVVVSACCSVDPDRAVARRRAAGTVGFHATVRTYADLFTYHGLGAEQTEIDRRFRAGAAPDGLADAVPDHMADALALTGTADDVRARILAYEGVADTVRLTPPTHGLTPREIRTAQQRVIELIADLSADWR</sequence>
<dbReference type="RefSeq" id="WP_345674046.1">
    <property type="nucleotide sequence ID" value="NZ_BAABHS010000003.1"/>
</dbReference>
<evidence type="ECO:0000313" key="4">
    <source>
        <dbReference type="Proteomes" id="UP001500466"/>
    </source>
</evidence>
<dbReference type="Pfam" id="PF00296">
    <property type="entry name" value="Bac_luciferase"/>
    <property type="match status" value="1"/>
</dbReference>
<dbReference type="InterPro" id="IPR036661">
    <property type="entry name" value="Luciferase-like_sf"/>
</dbReference>
<keyword evidence="4" id="KW-1185">Reference proteome</keyword>
<dbReference type="SUPFAM" id="SSF51679">
    <property type="entry name" value="Bacterial luciferase-like"/>
    <property type="match status" value="1"/>
</dbReference>
<keyword evidence="1" id="KW-0560">Oxidoreductase</keyword>
<dbReference type="EMBL" id="BAABHS010000003">
    <property type="protein sequence ID" value="GAA4951342.1"/>
    <property type="molecule type" value="Genomic_DNA"/>
</dbReference>
<dbReference type="CDD" id="cd01097">
    <property type="entry name" value="Tetrahydromethanopterin_reductase"/>
    <property type="match status" value="1"/>
</dbReference>
<evidence type="ECO:0000256" key="1">
    <source>
        <dbReference type="ARBA" id="ARBA00023002"/>
    </source>
</evidence>
<evidence type="ECO:0000259" key="2">
    <source>
        <dbReference type="Pfam" id="PF00296"/>
    </source>
</evidence>